<keyword evidence="2" id="KW-1185">Reference proteome</keyword>
<protein>
    <submittedName>
        <fullName evidence="1">T-complex protein 1 subunit zeta</fullName>
    </submittedName>
</protein>
<accession>A0A1R3IZ53</accession>
<evidence type="ECO:0000313" key="2">
    <source>
        <dbReference type="Proteomes" id="UP000187203"/>
    </source>
</evidence>
<organism evidence="1 2">
    <name type="scientific">Corchorus olitorius</name>
    <dbReference type="NCBI Taxonomy" id="93759"/>
    <lineage>
        <taxon>Eukaryota</taxon>
        <taxon>Viridiplantae</taxon>
        <taxon>Streptophyta</taxon>
        <taxon>Embryophyta</taxon>
        <taxon>Tracheophyta</taxon>
        <taxon>Spermatophyta</taxon>
        <taxon>Magnoliopsida</taxon>
        <taxon>eudicotyledons</taxon>
        <taxon>Gunneridae</taxon>
        <taxon>Pentapetalae</taxon>
        <taxon>rosids</taxon>
        <taxon>malvids</taxon>
        <taxon>Malvales</taxon>
        <taxon>Malvaceae</taxon>
        <taxon>Grewioideae</taxon>
        <taxon>Apeibeae</taxon>
        <taxon>Corchorus</taxon>
    </lineage>
</organism>
<comment type="caution">
    <text evidence="1">The sequence shown here is derived from an EMBL/GenBank/DDBJ whole genome shotgun (WGS) entry which is preliminary data.</text>
</comment>
<gene>
    <name evidence="1" type="ORF">COLO4_20539</name>
</gene>
<dbReference type="AlphaFoldDB" id="A0A1R3IZ53"/>
<dbReference type="EMBL" id="AWUE01017239">
    <property type="protein sequence ID" value="OMO87857.1"/>
    <property type="molecule type" value="Genomic_DNA"/>
</dbReference>
<proteinExistence type="predicted"/>
<reference evidence="2" key="1">
    <citation type="submission" date="2013-09" db="EMBL/GenBank/DDBJ databases">
        <title>Corchorus olitorius genome sequencing.</title>
        <authorList>
            <person name="Alam M."/>
            <person name="Haque M.S."/>
            <person name="Islam M.S."/>
            <person name="Emdad E.M."/>
            <person name="Islam M.M."/>
            <person name="Ahmed B."/>
            <person name="Halim A."/>
            <person name="Hossen Q.M.M."/>
            <person name="Hossain M.Z."/>
            <person name="Ahmed R."/>
            <person name="Khan M.M."/>
            <person name="Islam R."/>
            <person name="Rashid M.M."/>
            <person name="Khan S.A."/>
            <person name="Rahman M.S."/>
            <person name="Alam M."/>
            <person name="Yahiya A.S."/>
            <person name="Khan M.S."/>
            <person name="Azam M.S."/>
            <person name="Haque T."/>
            <person name="Lashkar M.Z.H."/>
            <person name="Akhand A.I."/>
            <person name="Morshed G."/>
            <person name="Roy S."/>
            <person name="Uddin K.S."/>
            <person name="Rabeya T."/>
            <person name="Hossain A.S."/>
            <person name="Chowdhury A."/>
            <person name="Snigdha A.R."/>
            <person name="Mortoza M.S."/>
            <person name="Matin S.A."/>
            <person name="Hoque S.M.E."/>
            <person name="Islam M.K."/>
            <person name="Roy D.K."/>
            <person name="Haider R."/>
            <person name="Moosa M.M."/>
            <person name="Elias S.M."/>
            <person name="Hasan A.M."/>
            <person name="Jahan S."/>
            <person name="Shafiuddin M."/>
            <person name="Mahmood N."/>
            <person name="Shommy N.S."/>
        </authorList>
    </citation>
    <scope>NUCLEOTIDE SEQUENCE [LARGE SCALE GENOMIC DNA]</scope>
    <source>
        <strain evidence="2">cv. O-4</strain>
    </source>
</reference>
<evidence type="ECO:0000313" key="1">
    <source>
        <dbReference type="EMBL" id="OMO87857.1"/>
    </source>
</evidence>
<sequence>MRRVFQVGELELCKISERAKTMNKKVFGMRVFSSLFLLREKRLALESGHEVSVYLQDMRVSGVGSLVRERFEGGGVGRKNGRVCGLALWTV</sequence>
<name>A0A1R3IZ53_9ROSI</name>
<dbReference type="Proteomes" id="UP000187203">
    <property type="component" value="Unassembled WGS sequence"/>
</dbReference>